<accession>A0A1M6NM29</accession>
<organism evidence="2 3">
    <name type="scientific">Pseudonocardia thermophila</name>
    <dbReference type="NCBI Taxonomy" id="1848"/>
    <lineage>
        <taxon>Bacteria</taxon>
        <taxon>Bacillati</taxon>
        <taxon>Actinomycetota</taxon>
        <taxon>Actinomycetes</taxon>
        <taxon>Pseudonocardiales</taxon>
        <taxon>Pseudonocardiaceae</taxon>
        <taxon>Pseudonocardia</taxon>
    </lineage>
</organism>
<gene>
    <name evidence="2" type="ORF">SAMN05443637_101333</name>
</gene>
<sequence>MTIGSTGYSGAMSGAQDPHGAPGGAPADEPVSRLAAADVAQVIRGKRWLQRVVEMAESVTGRPVTGADAADPGAAPRAS</sequence>
<name>A0A1M6NM29_PSETH</name>
<reference evidence="2 3" key="1">
    <citation type="submission" date="2016-11" db="EMBL/GenBank/DDBJ databases">
        <authorList>
            <person name="Jaros S."/>
            <person name="Januszkiewicz K."/>
            <person name="Wedrychowicz H."/>
        </authorList>
    </citation>
    <scope>NUCLEOTIDE SEQUENCE [LARGE SCALE GENOMIC DNA]</scope>
    <source>
        <strain evidence="2 3">DSM 43832</strain>
    </source>
</reference>
<evidence type="ECO:0000313" key="3">
    <source>
        <dbReference type="Proteomes" id="UP000184363"/>
    </source>
</evidence>
<evidence type="ECO:0000313" key="2">
    <source>
        <dbReference type="EMBL" id="SHJ96674.1"/>
    </source>
</evidence>
<keyword evidence="3" id="KW-1185">Reference proteome</keyword>
<protein>
    <submittedName>
        <fullName evidence="2">Uncharacterized protein</fullName>
    </submittedName>
</protein>
<feature type="region of interest" description="Disordered" evidence="1">
    <location>
        <begin position="1"/>
        <end position="32"/>
    </location>
</feature>
<feature type="compositionally biased region" description="Low complexity" evidence="1">
    <location>
        <begin position="66"/>
        <end position="79"/>
    </location>
</feature>
<dbReference type="EMBL" id="FRAP01000001">
    <property type="protein sequence ID" value="SHJ96674.1"/>
    <property type="molecule type" value="Genomic_DNA"/>
</dbReference>
<feature type="region of interest" description="Disordered" evidence="1">
    <location>
        <begin position="57"/>
        <end position="79"/>
    </location>
</feature>
<dbReference type="STRING" id="1848.SAMN05443637_101333"/>
<dbReference type="AlphaFoldDB" id="A0A1M6NM29"/>
<proteinExistence type="predicted"/>
<evidence type="ECO:0000256" key="1">
    <source>
        <dbReference type="SAM" id="MobiDB-lite"/>
    </source>
</evidence>
<dbReference type="Proteomes" id="UP000184363">
    <property type="component" value="Unassembled WGS sequence"/>
</dbReference>